<dbReference type="OrthoDB" id="6787458at2"/>
<dbReference type="AlphaFoldDB" id="S2KJL7"/>
<dbReference type="GO" id="GO:0006351">
    <property type="term" value="P:DNA-templated transcription"/>
    <property type="evidence" value="ECO:0007669"/>
    <property type="project" value="TreeGrafter"/>
</dbReference>
<dbReference type="RefSeq" id="WP_016418577.1">
    <property type="nucleotide sequence ID" value="NZ_AUAB01000035.1"/>
</dbReference>
<dbReference type="Gene3D" id="1.10.10.10">
    <property type="entry name" value="Winged helix-like DNA-binding domain superfamily/Winged helix DNA-binding domain"/>
    <property type="match status" value="1"/>
</dbReference>
<dbReference type="InterPro" id="IPR036390">
    <property type="entry name" value="WH_DNA-bd_sf"/>
</dbReference>
<dbReference type="Proteomes" id="UP000014463">
    <property type="component" value="Unassembled WGS sequence"/>
</dbReference>
<organism evidence="6 7">
    <name type="scientific">Litchfieldella anticariensis (strain DSM 16096 / CECT 5854 / CIP 108499 / LMG 22089 / FP35)</name>
    <name type="common">Halomonas anticariensis</name>
    <dbReference type="NCBI Taxonomy" id="1121939"/>
    <lineage>
        <taxon>Bacteria</taxon>
        <taxon>Pseudomonadati</taxon>
        <taxon>Pseudomonadota</taxon>
        <taxon>Gammaproteobacteria</taxon>
        <taxon>Oceanospirillales</taxon>
        <taxon>Halomonadaceae</taxon>
        <taxon>Litchfieldella</taxon>
    </lineage>
</organism>
<dbReference type="InterPro" id="IPR058163">
    <property type="entry name" value="LysR-type_TF_proteobact-type"/>
</dbReference>
<proteinExistence type="inferred from homology"/>
<dbReference type="PRINTS" id="PR00039">
    <property type="entry name" value="HTHLYSR"/>
</dbReference>
<keyword evidence="7" id="KW-1185">Reference proteome</keyword>
<feature type="domain" description="HTH lysR-type" evidence="5">
    <location>
        <begin position="5"/>
        <end position="62"/>
    </location>
</feature>
<dbReference type="Pfam" id="PF00126">
    <property type="entry name" value="HTH_1"/>
    <property type="match status" value="1"/>
</dbReference>
<keyword evidence="3" id="KW-0238">DNA-binding</keyword>
<evidence type="ECO:0000313" key="6">
    <source>
        <dbReference type="EMBL" id="EPC00588.1"/>
    </source>
</evidence>
<dbReference type="SUPFAM" id="SSF46785">
    <property type="entry name" value="Winged helix' DNA-binding domain"/>
    <property type="match status" value="1"/>
</dbReference>
<dbReference type="Gene3D" id="3.40.190.10">
    <property type="entry name" value="Periplasmic binding protein-like II"/>
    <property type="match status" value="2"/>
</dbReference>
<keyword evidence="4" id="KW-0804">Transcription</keyword>
<dbReference type="EMBL" id="ASTJ01000040">
    <property type="protein sequence ID" value="EPC00588.1"/>
    <property type="molecule type" value="Genomic_DNA"/>
</dbReference>
<dbReference type="CDD" id="cd08432">
    <property type="entry name" value="PBP2_GcdR_TrpI_HvrB_AmpR_like"/>
    <property type="match status" value="1"/>
</dbReference>
<dbReference type="InterPro" id="IPR036388">
    <property type="entry name" value="WH-like_DNA-bd_sf"/>
</dbReference>
<comment type="similarity">
    <text evidence="1">Belongs to the LysR transcriptional regulatory family.</text>
</comment>
<evidence type="ECO:0000256" key="4">
    <source>
        <dbReference type="ARBA" id="ARBA00023163"/>
    </source>
</evidence>
<dbReference type="PROSITE" id="PS50931">
    <property type="entry name" value="HTH_LYSR"/>
    <property type="match status" value="1"/>
</dbReference>
<dbReference type="GO" id="GO:0003700">
    <property type="term" value="F:DNA-binding transcription factor activity"/>
    <property type="evidence" value="ECO:0007669"/>
    <property type="project" value="InterPro"/>
</dbReference>
<accession>S2KJL7</accession>
<evidence type="ECO:0000259" key="5">
    <source>
        <dbReference type="PROSITE" id="PS50931"/>
    </source>
</evidence>
<evidence type="ECO:0000256" key="1">
    <source>
        <dbReference type="ARBA" id="ARBA00009437"/>
    </source>
</evidence>
<comment type="caution">
    <text evidence="6">The sequence shown here is derived from an EMBL/GenBank/DDBJ whole genome shotgun (WGS) entry which is preliminary data.</text>
</comment>
<dbReference type="STRING" id="1121939.L861_06520"/>
<dbReference type="PANTHER" id="PTHR30537">
    <property type="entry name" value="HTH-TYPE TRANSCRIPTIONAL REGULATOR"/>
    <property type="match status" value="1"/>
</dbReference>
<protein>
    <recommendedName>
        <fullName evidence="5">HTH lysR-type domain-containing protein</fullName>
    </recommendedName>
</protein>
<dbReference type="InterPro" id="IPR000847">
    <property type="entry name" value="LysR_HTH_N"/>
</dbReference>
<dbReference type="Pfam" id="PF03466">
    <property type="entry name" value="LysR_substrate"/>
    <property type="match status" value="1"/>
</dbReference>
<dbReference type="InterPro" id="IPR005119">
    <property type="entry name" value="LysR_subst-bd"/>
</dbReference>
<reference evidence="6 7" key="1">
    <citation type="journal article" date="2013" name="Genome Announc.">
        <title>Draft genome sequence of the moderately halophilic gammaproteobacterium Halomonas anticariensis FP35.</title>
        <authorList>
            <person name="Tahrioui A."/>
            <person name="Quesada E."/>
            <person name="Llamas I."/>
        </authorList>
    </citation>
    <scope>NUCLEOTIDE SEQUENCE [LARGE SCALE GENOMIC DNA]</scope>
    <source>
        <strain evidence="7">DSM 16096 / CECT 5854 / LMG 22089 / FP35</strain>
    </source>
</reference>
<dbReference type="eggNOG" id="COG0583">
    <property type="taxonomic scope" value="Bacteria"/>
</dbReference>
<evidence type="ECO:0000313" key="7">
    <source>
        <dbReference type="Proteomes" id="UP000014463"/>
    </source>
</evidence>
<keyword evidence="2" id="KW-0805">Transcription regulation</keyword>
<dbReference type="GO" id="GO:0043565">
    <property type="term" value="F:sequence-specific DNA binding"/>
    <property type="evidence" value="ECO:0007669"/>
    <property type="project" value="TreeGrafter"/>
</dbReference>
<evidence type="ECO:0000256" key="2">
    <source>
        <dbReference type="ARBA" id="ARBA00023015"/>
    </source>
</evidence>
<gene>
    <name evidence="6" type="ORF">L861_06520</name>
</gene>
<dbReference type="PANTHER" id="PTHR30537:SF74">
    <property type="entry name" value="HTH-TYPE TRANSCRIPTIONAL REGULATOR TRPI"/>
    <property type="match status" value="1"/>
</dbReference>
<evidence type="ECO:0000256" key="3">
    <source>
        <dbReference type="ARBA" id="ARBA00023125"/>
    </source>
</evidence>
<dbReference type="PATRIC" id="fig|1121939.11.peg.4067"/>
<dbReference type="SUPFAM" id="SSF53850">
    <property type="entry name" value="Periplasmic binding protein-like II"/>
    <property type="match status" value="1"/>
</dbReference>
<sequence>MTRLPSLQILLSFEASVRLRSFTRAAEELALTQGAVSQHVRALEARLDTRLFHRERLGVVPTGEAQHLALQVRQGLGVLERAFRLEPRQAKSPDPVRLRLSTLPSVARRWLAPRLQNFQRQHSNIDVQVEMGADLASLDHHDGVDVALRYGPGNWPSLRCDKLAEESIFPVASPTYLGPGPADDVDLSAYTLLRHPAQPWELWFQAAGLPLAESAEGPQFDDFDAYIDAAVAGQGVALVRRALVSEELENGQLVCPWKIETRDVHAYYLVWRPDSAKLAAIEALRLWLLSEFA</sequence>
<name>S2KJL7_LITA3</name>